<dbReference type="PANTHER" id="PTHR43308:SF5">
    <property type="entry name" value="S-LAYER PROTEIN _ PEPTIDOGLYCAN ENDO-BETA-N-ACETYLGLUCOSAMINIDASE"/>
    <property type="match status" value="1"/>
</dbReference>
<feature type="domain" description="SLH" evidence="2">
    <location>
        <begin position="33"/>
        <end position="96"/>
    </location>
</feature>
<sequence>MKVFKKRLLLICVMLVFAIVQIFSAIAFAQDTSSPIFSDLPQNHWAYNAVKFMVERGIITGYPDNTFRPDNPVTRAEFARIMVVALNLPIKVTDTPSFKDVPKDHWAYPYVESAKYYLTGFRTANGDYFKPSDYAVREDMAVALVKAKGLQNENVDMSILNNYIDKDQISPNLMKYIAIAISKGIMVGNPVTNSNQLRFDPQGVLTRAQAAMLLYNVINTKEEKITYDDNNGAQNNQQLGYQKPNVSGYTKGDKVVLVWNRINDTRLKGYAVVISKNNIEPEYPKDGYLTIFNNRDNTYIEISVDSKYNNGDFGVYLKSGEEYYFSVTAIYDNNVYVKGNSIKLRMPVVPNYFEKPYVKYEYKDNKFVLSWQPINDSRLIGYYVVISKKNKEPKYPDNGYLVFINDKNTTQITIDNTIPYKGGDFGEYLRDGEEYYFSVTAQYQDRFVAGNSVKAVYYSNLDIAKLRPKLEAKTIKKFFGIRYITLRWNKIDNDKLLGYKIVISENNSTPDYIKDGLLATITDRNITSINVKAKDKYLINNEYKEIKRGHYYYITIYAIYTDRIVGGNVLKVKIP</sequence>
<feature type="domain" description="SLH" evidence="2">
    <location>
        <begin position="160"/>
        <end position="228"/>
    </location>
</feature>
<evidence type="ECO:0000259" key="2">
    <source>
        <dbReference type="PROSITE" id="PS51272"/>
    </source>
</evidence>
<dbReference type="Proteomes" id="UP000282930">
    <property type="component" value="Chromosome"/>
</dbReference>
<dbReference type="InterPro" id="IPR051465">
    <property type="entry name" value="Cell_Envelope_Struct_Comp"/>
</dbReference>
<feature type="chain" id="PRO_5019351771" evidence="1">
    <location>
        <begin position="30"/>
        <end position="575"/>
    </location>
</feature>
<dbReference type="InterPro" id="IPR001119">
    <property type="entry name" value="SLH_dom"/>
</dbReference>
<organism evidence="3 4">
    <name type="scientific">Caldicellulosiruptor changbaiensis</name>
    <dbReference type="NCBI Taxonomy" id="1222016"/>
    <lineage>
        <taxon>Bacteria</taxon>
        <taxon>Bacillati</taxon>
        <taxon>Bacillota</taxon>
        <taxon>Bacillota incertae sedis</taxon>
        <taxon>Caldicellulosiruptorales</taxon>
        <taxon>Caldicellulosiruptoraceae</taxon>
        <taxon>Caldicellulosiruptor</taxon>
    </lineage>
</organism>
<dbReference type="KEGG" id="ccha:ELD05_09385"/>
<feature type="domain" description="SLH" evidence="2">
    <location>
        <begin position="97"/>
        <end position="158"/>
    </location>
</feature>
<proteinExistence type="predicted"/>
<protein>
    <submittedName>
        <fullName evidence="3">S-layer homology domain-containing protein</fullName>
    </submittedName>
</protein>
<dbReference type="PROSITE" id="PS51272">
    <property type="entry name" value="SLH"/>
    <property type="match status" value="3"/>
</dbReference>
<evidence type="ECO:0000313" key="4">
    <source>
        <dbReference type="Proteomes" id="UP000282930"/>
    </source>
</evidence>
<dbReference type="Gene3D" id="2.60.40.10">
    <property type="entry name" value="Immunoglobulins"/>
    <property type="match status" value="1"/>
</dbReference>
<gene>
    <name evidence="3" type="ORF">ELD05_09385</name>
</gene>
<dbReference type="PANTHER" id="PTHR43308">
    <property type="entry name" value="OUTER MEMBRANE PROTEIN ALPHA-RELATED"/>
    <property type="match status" value="1"/>
</dbReference>
<evidence type="ECO:0000313" key="3">
    <source>
        <dbReference type="EMBL" id="AZT90837.1"/>
    </source>
</evidence>
<name>A0A3T0D6W3_9FIRM</name>
<dbReference type="AlphaFoldDB" id="A0A3T0D6W3"/>
<feature type="signal peptide" evidence="1">
    <location>
        <begin position="1"/>
        <end position="29"/>
    </location>
</feature>
<evidence type="ECO:0000256" key="1">
    <source>
        <dbReference type="SAM" id="SignalP"/>
    </source>
</evidence>
<keyword evidence="4" id="KW-1185">Reference proteome</keyword>
<dbReference type="RefSeq" id="WP_127352219.1">
    <property type="nucleotide sequence ID" value="NZ_CP034791.1"/>
</dbReference>
<reference evidence="3 4" key="1">
    <citation type="submission" date="2018-12" db="EMBL/GenBank/DDBJ databases">
        <title>Genome sequence from the cellulolytic species, Caldicellulosiruptor changbaiensis.</title>
        <authorList>
            <person name="Blumer-Schuette S.E."/>
            <person name="Mendoza C."/>
        </authorList>
    </citation>
    <scope>NUCLEOTIDE SEQUENCE [LARGE SCALE GENOMIC DNA]</scope>
    <source>
        <strain evidence="3 4">CBS-Z</strain>
    </source>
</reference>
<dbReference type="Pfam" id="PF00395">
    <property type="entry name" value="SLH"/>
    <property type="match status" value="2"/>
</dbReference>
<dbReference type="EMBL" id="CP034791">
    <property type="protein sequence ID" value="AZT90837.1"/>
    <property type="molecule type" value="Genomic_DNA"/>
</dbReference>
<keyword evidence="1" id="KW-0732">Signal</keyword>
<accession>A0A3T0D6W3</accession>
<dbReference type="InterPro" id="IPR013783">
    <property type="entry name" value="Ig-like_fold"/>
</dbReference>